<dbReference type="PANTHER" id="PTHR30543:SF21">
    <property type="entry name" value="NAD(P)H-DEPENDENT FMN REDUCTASE LOT6"/>
    <property type="match status" value="1"/>
</dbReference>
<evidence type="ECO:0000313" key="3">
    <source>
        <dbReference type="Proteomes" id="UP001432166"/>
    </source>
</evidence>
<dbReference type="InterPro" id="IPR029039">
    <property type="entry name" value="Flavoprotein-like_sf"/>
</dbReference>
<gene>
    <name evidence="2" type="ORF">OG288_28670</name>
</gene>
<protein>
    <submittedName>
        <fullName evidence="2">NAD(P)H-dependent oxidoreductase</fullName>
    </submittedName>
</protein>
<dbReference type="PANTHER" id="PTHR30543">
    <property type="entry name" value="CHROMATE REDUCTASE"/>
    <property type="match status" value="1"/>
</dbReference>
<sequence length="207" mass="22409">MNPTADVSAPLSVSFPAPLKVAVIVGSNREGRFGPVVADWLLGRFRERDDLTAEVVDTADTRLPTALSYSPPPEVTAELAKVTPKLAAADAFVVLTPEYNHSFPASLKALIDWHYEEWRAKPVAFVSYGGVSGGLRAVEQLRQVFAELHAVTVRDTVSFHNAGASFDDEGRHRDPAAPDAAAKVMLDQLAWWASALRDAKAVRPYGS</sequence>
<organism evidence="2 3">
    <name type="scientific">Streptomyces tauricus</name>
    <dbReference type="NCBI Taxonomy" id="68274"/>
    <lineage>
        <taxon>Bacteria</taxon>
        <taxon>Bacillati</taxon>
        <taxon>Actinomycetota</taxon>
        <taxon>Actinomycetes</taxon>
        <taxon>Kitasatosporales</taxon>
        <taxon>Streptomycetaceae</taxon>
        <taxon>Streptomyces</taxon>
        <taxon>Streptomyces aurantiacus group</taxon>
    </lineage>
</organism>
<evidence type="ECO:0000313" key="2">
    <source>
        <dbReference type="EMBL" id="WTP51927.1"/>
    </source>
</evidence>
<dbReference type="InterPro" id="IPR005025">
    <property type="entry name" value="FMN_Rdtase-like_dom"/>
</dbReference>
<proteinExistence type="predicted"/>
<dbReference type="Gene3D" id="3.40.50.360">
    <property type="match status" value="1"/>
</dbReference>
<evidence type="ECO:0000259" key="1">
    <source>
        <dbReference type="Pfam" id="PF03358"/>
    </source>
</evidence>
<dbReference type="Proteomes" id="UP001432166">
    <property type="component" value="Chromosome"/>
</dbReference>
<dbReference type="EMBL" id="CP108133">
    <property type="protein sequence ID" value="WTP51927.1"/>
    <property type="molecule type" value="Genomic_DNA"/>
</dbReference>
<name>A0ABZ1JKX4_9ACTN</name>
<reference evidence="2" key="1">
    <citation type="submission" date="2022-10" db="EMBL/GenBank/DDBJ databases">
        <title>The complete genomes of actinobacterial strains from the NBC collection.</title>
        <authorList>
            <person name="Joergensen T.S."/>
            <person name="Alvarez Arevalo M."/>
            <person name="Sterndorff E.B."/>
            <person name="Faurdal D."/>
            <person name="Vuksanovic O."/>
            <person name="Mourched A.-S."/>
            <person name="Charusanti P."/>
            <person name="Shaw S."/>
            <person name="Blin K."/>
            <person name="Weber T."/>
        </authorList>
    </citation>
    <scope>NUCLEOTIDE SEQUENCE</scope>
    <source>
        <strain evidence="2">NBC_00189</strain>
    </source>
</reference>
<dbReference type="RefSeq" id="WP_328938587.1">
    <property type="nucleotide sequence ID" value="NZ_CP108133.1"/>
</dbReference>
<feature type="domain" description="NADPH-dependent FMN reductase-like" evidence="1">
    <location>
        <begin position="20"/>
        <end position="162"/>
    </location>
</feature>
<keyword evidence="3" id="KW-1185">Reference proteome</keyword>
<dbReference type="InterPro" id="IPR050712">
    <property type="entry name" value="NAD(P)H-dep_reductase"/>
</dbReference>
<dbReference type="Pfam" id="PF03358">
    <property type="entry name" value="FMN_red"/>
    <property type="match status" value="1"/>
</dbReference>
<accession>A0ABZ1JKX4</accession>
<dbReference type="SUPFAM" id="SSF52218">
    <property type="entry name" value="Flavoproteins"/>
    <property type="match status" value="1"/>
</dbReference>